<dbReference type="Pfam" id="PF04003">
    <property type="entry name" value="Utp12"/>
    <property type="match status" value="1"/>
</dbReference>
<evidence type="ECO:0000256" key="4">
    <source>
        <dbReference type="SAM" id="MobiDB-lite"/>
    </source>
</evidence>
<feature type="compositionally biased region" description="Acidic residues" evidence="4">
    <location>
        <begin position="796"/>
        <end position="809"/>
    </location>
</feature>
<dbReference type="GO" id="GO:0032040">
    <property type="term" value="C:small-subunit processome"/>
    <property type="evidence" value="ECO:0007669"/>
    <property type="project" value="UniProtKB-ARBA"/>
</dbReference>
<comment type="similarity">
    <text evidence="3">Belongs to the UTP5 family.</text>
</comment>
<feature type="region of interest" description="Disordered" evidence="4">
    <location>
        <begin position="1"/>
        <end position="21"/>
    </location>
</feature>
<gene>
    <name evidence="6" type="primary">UTP5</name>
    <name evidence="6" type="ORF">H2204_014473</name>
</gene>
<feature type="region of interest" description="Disordered" evidence="4">
    <location>
        <begin position="427"/>
        <end position="486"/>
    </location>
</feature>
<evidence type="ECO:0000256" key="3">
    <source>
        <dbReference type="ARBA" id="ARBA00038335"/>
    </source>
</evidence>
<feature type="compositionally biased region" description="Acidic residues" evidence="4">
    <location>
        <begin position="736"/>
        <end position="750"/>
    </location>
</feature>
<evidence type="ECO:0000256" key="2">
    <source>
        <dbReference type="ARBA" id="ARBA00023242"/>
    </source>
</evidence>
<dbReference type="InterPro" id="IPR015943">
    <property type="entry name" value="WD40/YVTN_repeat-like_dom_sf"/>
</dbReference>
<sequence length="909" mass="99135">MSRKSSSNAATKNSSAGTAVSSVSATSQKSSVLKSSFSPSQLQLRLFASVIQSFDSQQLRIHSTTTGRLRCQHETKPGSRITCLDWGYYGRDQKQQKKRKRDQDNAEGAVVAYGTSTAEICMFSAAEGKVVGTLSGGHERPIADFKFSPATSYQEAWSIGEDANLIQWDLTNGRPLRTVHVPEPINVLATPSTKPFQIICASSTPLAFDFDIHGKSQMARYDSFKNAVNSLFRSGIEGTAEEEFFLASDSDRYINVYNIQSKKLVRTLVAGSGIVSADLYDPAEDVAPIRRQQLLAALTKDGIIELFWRPFALPEQSNGDLRSSRKNLTRKAGASIRLISSDSKSKHIPIFAASVQGHDVVIASADNGADFSFQKIRWQDEGNGKLLFDGQKDVAKVRTASALNTATLNGVKDLGKSHVDESQTVIVNGGNRPVTIDLASDSSEEAADESDEEAEEEEEEEEESKQPDNVDDDEDPEVPDSDEEMAEADATVATNAASDEDMADDDAEPTFGELLASRHQSEIAISSALPPDQSTTTLKSRPGAVIPGGMSLGTVLTQALRTNDNNLLEACLHTRDLDIVKNTIQRLDSHLAGLLLSRLAERLASRPGRYGSLIAWVQWTCIAHGGAIAAQPDTTANLRTLYQVLGQRTRTLDNLLLLKGKLDMLDGQLRYRKQVLAAQGGRGEGHDEPGMIYIEGVQGDGNWESDEDEDEDLDEDMERPAKRTKGRGKGRKALEDLIESEGESEEEDEDMMHLENGVAEESDEDEDEDEEEEEEEEEEDEENVLTNGHRAGLVDAEADEDSSEADSDPDDTRENPNLEADSDSDVSSDSEERSVDEEEEDDDEDDSEMGSFINDGSIDLESDEDDVHVEGDSEPEDIPVPVPAPATASKSKSTSASKGKVEKKKGGRR</sequence>
<dbReference type="PANTHER" id="PTHR44267">
    <property type="entry name" value="WD REPEAT-CONTAINING PROTEIN 43"/>
    <property type="match status" value="1"/>
</dbReference>
<dbReference type="InterPro" id="IPR036322">
    <property type="entry name" value="WD40_repeat_dom_sf"/>
</dbReference>
<dbReference type="GO" id="GO:0000462">
    <property type="term" value="P:maturation of SSU-rRNA from tricistronic rRNA transcript (SSU-rRNA, 5.8S rRNA, LSU-rRNA)"/>
    <property type="evidence" value="ECO:0007669"/>
    <property type="project" value="TreeGrafter"/>
</dbReference>
<organism evidence="6 7">
    <name type="scientific">Knufia peltigerae</name>
    <dbReference type="NCBI Taxonomy" id="1002370"/>
    <lineage>
        <taxon>Eukaryota</taxon>
        <taxon>Fungi</taxon>
        <taxon>Dikarya</taxon>
        <taxon>Ascomycota</taxon>
        <taxon>Pezizomycotina</taxon>
        <taxon>Eurotiomycetes</taxon>
        <taxon>Chaetothyriomycetidae</taxon>
        <taxon>Chaetothyriales</taxon>
        <taxon>Trichomeriaceae</taxon>
        <taxon>Knufia</taxon>
    </lineage>
</organism>
<feature type="region of interest" description="Disordered" evidence="4">
    <location>
        <begin position="696"/>
        <end position="909"/>
    </location>
</feature>
<comment type="subcellular location">
    <subcellularLocation>
        <location evidence="1">Nucleus</location>
    </subcellularLocation>
</comment>
<dbReference type="InterPro" id="IPR007148">
    <property type="entry name" value="SSU_processome_Utp12"/>
</dbReference>
<reference evidence="6" key="1">
    <citation type="submission" date="2022-10" db="EMBL/GenBank/DDBJ databases">
        <title>Culturing micro-colonial fungi from biological soil crusts in the Mojave desert and describing Neophaeococcomyces mojavensis, and introducing the new genera and species Taxawa tesnikishii.</title>
        <authorList>
            <person name="Kurbessoian T."/>
            <person name="Stajich J.E."/>
        </authorList>
    </citation>
    <scope>NUCLEOTIDE SEQUENCE</scope>
    <source>
        <strain evidence="6">TK_35</strain>
    </source>
</reference>
<evidence type="ECO:0000313" key="7">
    <source>
        <dbReference type="Proteomes" id="UP001172681"/>
    </source>
</evidence>
<feature type="compositionally biased region" description="Acidic residues" evidence="4">
    <location>
        <begin position="442"/>
        <end position="486"/>
    </location>
</feature>
<feature type="compositionally biased region" description="Acidic residues" evidence="4">
    <location>
        <begin position="703"/>
        <end position="717"/>
    </location>
</feature>
<comment type="caution">
    <text evidence="6">The sequence shown here is derived from an EMBL/GenBank/DDBJ whole genome shotgun (WGS) entry which is preliminary data.</text>
</comment>
<dbReference type="Proteomes" id="UP001172681">
    <property type="component" value="Unassembled WGS sequence"/>
</dbReference>
<feature type="domain" description="Small-subunit processome Utp12" evidence="5">
    <location>
        <begin position="563"/>
        <end position="665"/>
    </location>
</feature>
<protein>
    <submittedName>
        <fullName evidence="6">Small subunit (SSU) processome component</fullName>
    </submittedName>
</protein>
<evidence type="ECO:0000256" key="1">
    <source>
        <dbReference type="ARBA" id="ARBA00004123"/>
    </source>
</evidence>
<dbReference type="AlphaFoldDB" id="A0AA39CMH8"/>
<dbReference type="Gene3D" id="2.130.10.10">
    <property type="entry name" value="YVTN repeat-like/Quinoprotein amine dehydrogenase"/>
    <property type="match status" value="1"/>
</dbReference>
<evidence type="ECO:0000259" key="5">
    <source>
        <dbReference type="Pfam" id="PF04003"/>
    </source>
</evidence>
<dbReference type="PANTHER" id="PTHR44267:SF1">
    <property type="entry name" value="WD REPEAT-CONTAINING PROTEIN 43"/>
    <property type="match status" value="1"/>
</dbReference>
<evidence type="ECO:0000313" key="6">
    <source>
        <dbReference type="EMBL" id="KAJ9614737.1"/>
    </source>
</evidence>
<feature type="compositionally biased region" description="Acidic residues" evidence="4">
    <location>
        <begin position="820"/>
        <end position="848"/>
    </location>
</feature>
<dbReference type="EMBL" id="JAPDRN010000186">
    <property type="protein sequence ID" value="KAJ9614737.1"/>
    <property type="molecule type" value="Genomic_DNA"/>
</dbReference>
<keyword evidence="2" id="KW-0539">Nucleus</keyword>
<proteinExistence type="inferred from homology"/>
<feature type="compositionally biased region" description="Acidic residues" evidence="4">
    <location>
        <begin position="758"/>
        <end position="783"/>
    </location>
</feature>
<keyword evidence="7" id="KW-1185">Reference proteome</keyword>
<feature type="region of interest" description="Disordered" evidence="4">
    <location>
        <begin position="525"/>
        <end position="547"/>
    </location>
</feature>
<feature type="compositionally biased region" description="Basic residues" evidence="4">
    <location>
        <begin position="722"/>
        <end position="731"/>
    </location>
</feature>
<accession>A0AA39CMH8</accession>
<feature type="compositionally biased region" description="Acidic residues" evidence="4">
    <location>
        <begin position="858"/>
        <end position="877"/>
    </location>
</feature>
<dbReference type="SUPFAM" id="SSF50978">
    <property type="entry name" value="WD40 repeat-like"/>
    <property type="match status" value="1"/>
</dbReference>
<name>A0AA39CMH8_9EURO</name>
<dbReference type="InterPro" id="IPR052414">
    <property type="entry name" value="U3_snoRNA-assoc_WDR"/>
</dbReference>
<feature type="compositionally biased region" description="Low complexity" evidence="4">
    <location>
        <begin position="885"/>
        <end position="898"/>
    </location>
</feature>